<evidence type="ECO:0000313" key="15">
    <source>
        <dbReference type="Proteomes" id="UP000317894"/>
    </source>
</evidence>
<name>A0A552UGW6_9SPHN</name>
<evidence type="ECO:0000256" key="12">
    <source>
        <dbReference type="ARBA" id="ARBA00023136"/>
    </source>
</evidence>
<dbReference type="Pfam" id="PF02699">
    <property type="entry name" value="YajC"/>
    <property type="match status" value="1"/>
</dbReference>
<dbReference type="PANTHER" id="PTHR33909">
    <property type="entry name" value="SEC TRANSLOCON ACCESSORY COMPLEX SUBUNIT YAJC"/>
    <property type="match status" value="1"/>
</dbReference>
<evidence type="ECO:0000313" key="14">
    <source>
        <dbReference type="EMBL" id="TRW17456.1"/>
    </source>
</evidence>
<dbReference type="GO" id="GO:0005886">
    <property type="term" value="C:plasma membrane"/>
    <property type="evidence" value="ECO:0007669"/>
    <property type="project" value="UniProtKB-SubCell"/>
</dbReference>
<evidence type="ECO:0000256" key="7">
    <source>
        <dbReference type="ARBA" id="ARBA00022475"/>
    </source>
</evidence>
<dbReference type="PRINTS" id="PR01853">
    <property type="entry name" value="YAJCTRNLCASE"/>
</dbReference>
<dbReference type="Proteomes" id="UP000317894">
    <property type="component" value="Unassembled WGS sequence"/>
</dbReference>
<organism evidence="14 15">
    <name type="scientific">Glacieibacterium frigidum</name>
    <dbReference type="NCBI Taxonomy" id="2593303"/>
    <lineage>
        <taxon>Bacteria</taxon>
        <taxon>Pseudomonadati</taxon>
        <taxon>Pseudomonadota</taxon>
        <taxon>Alphaproteobacteria</taxon>
        <taxon>Sphingomonadales</taxon>
        <taxon>Sphingosinicellaceae</taxon>
        <taxon>Glacieibacterium</taxon>
    </lineage>
</organism>
<dbReference type="NCBIfam" id="TIGR00739">
    <property type="entry name" value="yajC"/>
    <property type="match status" value="1"/>
</dbReference>
<dbReference type="RefSeq" id="WP_143555001.1">
    <property type="nucleotide sequence ID" value="NZ_VJWA01000001.1"/>
</dbReference>
<protein>
    <recommendedName>
        <fullName evidence="5">Sec translocon accessory complex subunit YajC</fullName>
    </recommendedName>
</protein>
<evidence type="ECO:0000256" key="11">
    <source>
        <dbReference type="ARBA" id="ARBA00023010"/>
    </source>
</evidence>
<comment type="subcellular location">
    <subcellularLocation>
        <location evidence="2">Cell membrane</location>
        <topology evidence="2">Single-pass membrane protein</topology>
    </subcellularLocation>
</comment>
<comment type="caution">
    <text evidence="14">The sequence shown here is derived from an EMBL/GenBank/DDBJ whole genome shotgun (WGS) entry which is preliminary data.</text>
</comment>
<evidence type="ECO:0000256" key="2">
    <source>
        <dbReference type="ARBA" id="ARBA00004162"/>
    </source>
</evidence>
<evidence type="ECO:0000256" key="3">
    <source>
        <dbReference type="ARBA" id="ARBA00006742"/>
    </source>
</evidence>
<feature type="transmembrane region" description="Helical" evidence="13">
    <location>
        <begin position="20"/>
        <end position="39"/>
    </location>
</feature>
<dbReference type="OrthoDB" id="9811406at2"/>
<dbReference type="SMART" id="SM01323">
    <property type="entry name" value="YajC"/>
    <property type="match status" value="1"/>
</dbReference>
<dbReference type="PANTHER" id="PTHR33909:SF1">
    <property type="entry name" value="SEC TRANSLOCON ACCESSORY COMPLEX SUBUNIT YAJC"/>
    <property type="match status" value="1"/>
</dbReference>
<evidence type="ECO:0000256" key="6">
    <source>
        <dbReference type="ARBA" id="ARBA00022448"/>
    </source>
</evidence>
<evidence type="ECO:0000256" key="10">
    <source>
        <dbReference type="ARBA" id="ARBA00022989"/>
    </source>
</evidence>
<keyword evidence="8 13" id="KW-0812">Transmembrane</keyword>
<keyword evidence="7" id="KW-1003">Cell membrane</keyword>
<keyword evidence="11" id="KW-0811">Translocation</keyword>
<keyword evidence="6" id="KW-0813">Transport</keyword>
<accession>A0A552UGW6</accession>
<keyword evidence="9" id="KW-0653">Protein transport</keyword>
<evidence type="ECO:0000256" key="5">
    <source>
        <dbReference type="ARBA" id="ARBA00014962"/>
    </source>
</evidence>
<evidence type="ECO:0000256" key="9">
    <source>
        <dbReference type="ARBA" id="ARBA00022927"/>
    </source>
</evidence>
<dbReference type="AlphaFoldDB" id="A0A552UGW6"/>
<evidence type="ECO:0000256" key="13">
    <source>
        <dbReference type="SAM" id="Phobius"/>
    </source>
</evidence>
<reference evidence="14 15" key="1">
    <citation type="submission" date="2019-07" db="EMBL/GenBank/DDBJ databases">
        <title>Novel species isolated from glacier.</title>
        <authorList>
            <person name="Liu Q."/>
            <person name="Xin Y.-H."/>
        </authorList>
    </citation>
    <scope>NUCLEOTIDE SEQUENCE [LARGE SCALE GENOMIC DNA]</scope>
    <source>
        <strain evidence="14 15">LB1R16</strain>
    </source>
</reference>
<dbReference type="EMBL" id="VJWA01000001">
    <property type="protein sequence ID" value="TRW17456.1"/>
    <property type="molecule type" value="Genomic_DNA"/>
</dbReference>
<keyword evidence="15" id="KW-1185">Reference proteome</keyword>
<evidence type="ECO:0000256" key="1">
    <source>
        <dbReference type="ARBA" id="ARBA00002061"/>
    </source>
</evidence>
<keyword evidence="12 13" id="KW-0472">Membrane</keyword>
<gene>
    <name evidence="14" type="primary">yajC</name>
    <name evidence="14" type="ORF">FMM06_04640</name>
</gene>
<sequence>MFASPAFAQAAPAPPSGLAMFGQFVPLIAIFVIFYFLMIRPQQRRMKAHKAMLDAVKQGDEVVTGGGIVGKVTRIKDDELEVEVAPTVKLRVVRGTLSEVRSKTLPAAANDGKR</sequence>
<comment type="similarity">
    <text evidence="3">Belongs to the YajC family.</text>
</comment>
<dbReference type="GO" id="GO:0015031">
    <property type="term" value="P:protein transport"/>
    <property type="evidence" value="ECO:0007669"/>
    <property type="project" value="UniProtKB-KW"/>
</dbReference>
<keyword evidence="10 13" id="KW-1133">Transmembrane helix</keyword>
<proteinExistence type="inferred from homology"/>
<dbReference type="InterPro" id="IPR003849">
    <property type="entry name" value="Preprotein_translocase_YajC"/>
</dbReference>
<comment type="function">
    <text evidence="1">The SecYEG-SecDF-YajC-YidC holo-translocon (HTL) protein secretase/insertase is a supercomplex required for protein secretion, insertion of proteins into membranes, and assembly of membrane protein complexes. While the SecYEG complex is essential for assembly of a number of proteins and complexes, the SecDF-YajC-YidC subcomplex facilitates these functions.</text>
</comment>
<comment type="subunit">
    <text evidence="4">Part of the SecDF-YidC-YajC translocase complex. The SecDF-YidC-YajC translocase forms a supercomplex with SecYEG, called the holo-translocon (HTL).</text>
</comment>
<evidence type="ECO:0000256" key="8">
    <source>
        <dbReference type="ARBA" id="ARBA00022692"/>
    </source>
</evidence>
<evidence type="ECO:0000256" key="4">
    <source>
        <dbReference type="ARBA" id="ARBA00011718"/>
    </source>
</evidence>